<dbReference type="Gene3D" id="2.40.50.140">
    <property type="entry name" value="Nucleic acid-binding proteins"/>
    <property type="match status" value="1"/>
</dbReference>
<dbReference type="InterPro" id="IPR000424">
    <property type="entry name" value="Primosome_PriB/ssb"/>
</dbReference>
<feature type="region of interest" description="Disordered" evidence="4">
    <location>
        <begin position="119"/>
        <end position="195"/>
    </location>
</feature>
<gene>
    <name evidence="5" type="ORF">GCM10022256_24720</name>
</gene>
<dbReference type="EMBL" id="BAABAU010000003">
    <property type="protein sequence ID" value="GAA4266860.1"/>
    <property type="molecule type" value="Genomic_DNA"/>
</dbReference>
<keyword evidence="6" id="KW-1185">Reference proteome</keyword>
<evidence type="ECO:0000256" key="4">
    <source>
        <dbReference type="SAM" id="MobiDB-lite"/>
    </source>
</evidence>
<evidence type="ECO:0000256" key="2">
    <source>
        <dbReference type="PROSITE-ProRule" id="PRU00252"/>
    </source>
</evidence>
<proteinExistence type="predicted"/>
<accession>A0ABP8E492</accession>
<sequence length="195" mass="20226">MTDNITLVGVVATPPKSMHTPSGLSILSFRLASSQRRYDRAKNEWVDGETNWYTVTAFRQLADNAAASLSKGDRVVVAGRLRVRAWESGDRSGTNVEVDADSLGPDLLFGTTSFTRVSPRVDQGAQDPGPATPGQQSPPPSAPDGPVPGQATGGTEPEPRRELVGAGVGGASFGAASPGLGAPSGWHTGSEETPF</sequence>
<dbReference type="InterPro" id="IPR011344">
    <property type="entry name" value="ssDNA-bd"/>
</dbReference>
<evidence type="ECO:0000256" key="3">
    <source>
        <dbReference type="RuleBase" id="RU000524"/>
    </source>
</evidence>
<dbReference type="Pfam" id="PF00436">
    <property type="entry name" value="SSB"/>
    <property type="match status" value="1"/>
</dbReference>
<dbReference type="Proteomes" id="UP001501594">
    <property type="component" value="Unassembled WGS sequence"/>
</dbReference>
<feature type="compositionally biased region" description="Pro residues" evidence="4">
    <location>
        <begin position="136"/>
        <end position="146"/>
    </location>
</feature>
<dbReference type="CDD" id="cd04496">
    <property type="entry name" value="SSB_OBF"/>
    <property type="match status" value="1"/>
</dbReference>
<dbReference type="PANTHER" id="PTHR10302:SF27">
    <property type="entry name" value="SINGLE-STRANDED DNA-BINDING PROTEIN"/>
    <property type="match status" value="1"/>
</dbReference>
<reference evidence="6" key="1">
    <citation type="journal article" date="2019" name="Int. J. Syst. Evol. Microbiol.">
        <title>The Global Catalogue of Microorganisms (GCM) 10K type strain sequencing project: providing services to taxonomists for standard genome sequencing and annotation.</title>
        <authorList>
            <consortium name="The Broad Institute Genomics Platform"/>
            <consortium name="The Broad Institute Genome Sequencing Center for Infectious Disease"/>
            <person name="Wu L."/>
            <person name="Ma J."/>
        </authorList>
    </citation>
    <scope>NUCLEOTIDE SEQUENCE [LARGE SCALE GENOMIC DNA]</scope>
    <source>
        <strain evidence="6">JCM 17442</strain>
    </source>
</reference>
<keyword evidence="1 2" id="KW-0238">DNA-binding</keyword>
<dbReference type="RefSeq" id="WP_344796616.1">
    <property type="nucleotide sequence ID" value="NZ_BAABAU010000003.1"/>
</dbReference>
<dbReference type="InterPro" id="IPR012340">
    <property type="entry name" value="NA-bd_OB-fold"/>
</dbReference>
<dbReference type="NCBIfam" id="TIGR00621">
    <property type="entry name" value="ssb"/>
    <property type="match status" value="1"/>
</dbReference>
<comment type="caution">
    <text evidence="5">The sequence shown here is derived from an EMBL/GenBank/DDBJ whole genome shotgun (WGS) entry which is preliminary data.</text>
</comment>
<evidence type="ECO:0000313" key="5">
    <source>
        <dbReference type="EMBL" id="GAA4266860.1"/>
    </source>
</evidence>
<dbReference type="PROSITE" id="PS50935">
    <property type="entry name" value="SSB"/>
    <property type="match status" value="1"/>
</dbReference>
<organism evidence="5 6">
    <name type="scientific">Frondihabitans peucedani</name>
    <dbReference type="NCBI Taxonomy" id="598626"/>
    <lineage>
        <taxon>Bacteria</taxon>
        <taxon>Bacillati</taxon>
        <taxon>Actinomycetota</taxon>
        <taxon>Actinomycetes</taxon>
        <taxon>Micrococcales</taxon>
        <taxon>Microbacteriaceae</taxon>
        <taxon>Frondihabitans</taxon>
    </lineage>
</organism>
<protein>
    <recommendedName>
        <fullName evidence="3">Single-stranded DNA-binding protein</fullName>
    </recommendedName>
</protein>
<feature type="compositionally biased region" description="Low complexity" evidence="4">
    <location>
        <begin position="173"/>
        <end position="185"/>
    </location>
</feature>
<evidence type="ECO:0000256" key="1">
    <source>
        <dbReference type="ARBA" id="ARBA00023125"/>
    </source>
</evidence>
<dbReference type="PANTHER" id="PTHR10302">
    <property type="entry name" value="SINGLE-STRANDED DNA-BINDING PROTEIN"/>
    <property type="match status" value="1"/>
</dbReference>
<evidence type="ECO:0000313" key="6">
    <source>
        <dbReference type="Proteomes" id="UP001501594"/>
    </source>
</evidence>
<dbReference type="SUPFAM" id="SSF50249">
    <property type="entry name" value="Nucleic acid-binding proteins"/>
    <property type="match status" value="1"/>
</dbReference>
<name>A0ABP8E492_9MICO</name>